<reference evidence="3 4" key="1">
    <citation type="submission" date="2015-04" db="EMBL/GenBank/DDBJ databases">
        <title>Complete genome sequence of Schizopora paradoxa KUC8140, a cosmopolitan wood degrader in East Asia.</title>
        <authorList>
            <consortium name="DOE Joint Genome Institute"/>
            <person name="Min B."/>
            <person name="Park H."/>
            <person name="Jang Y."/>
            <person name="Kim J.-J."/>
            <person name="Kim K.H."/>
            <person name="Pangilinan J."/>
            <person name="Lipzen A."/>
            <person name="Riley R."/>
            <person name="Grigoriev I.V."/>
            <person name="Spatafora J.W."/>
            <person name="Choi I.-G."/>
        </authorList>
    </citation>
    <scope>NUCLEOTIDE SEQUENCE [LARGE SCALE GENOMIC DNA]</scope>
    <source>
        <strain evidence="3 4">KUC8140</strain>
    </source>
</reference>
<dbReference type="EMBL" id="KQ085886">
    <property type="protein sequence ID" value="KLO19547.1"/>
    <property type="molecule type" value="Genomic_DNA"/>
</dbReference>
<dbReference type="CDD" id="cd09917">
    <property type="entry name" value="F-box_SF"/>
    <property type="match status" value="1"/>
</dbReference>
<dbReference type="Pfam" id="PF00646">
    <property type="entry name" value="F-box"/>
    <property type="match status" value="1"/>
</dbReference>
<organism evidence="3 4">
    <name type="scientific">Schizopora paradoxa</name>
    <dbReference type="NCBI Taxonomy" id="27342"/>
    <lineage>
        <taxon>Eukaryota</taxon>
        <taxon>Fungi</taxon>
        <taxon>Dikarya</taxon>
        <taxon>Basidiomycota</taxon>
        <taxon>Agaricomycotina</taxon>
        <taxon>Agaricomycetes</taxon>
        <taxon>Hymenochaetales</taxon>
        <taxon>Schizoporaceae</taxon>
        <taxon>Schizopora</taxon>
    </lineage>
</organism>
<feature type="region of interest" description="Disordered" evidence="1">
    <location>
        <begin position="1"/>
        <end position="113"/>
    </location>
</feature>
<sequence>MSKRPQRVASSQAIQKVKASTSSDLGMNEEGDDGKETKSERGDSDFESDDSIYDSNGIGKKRKRKEQEKQLLGDNERSPTRRRNDPFNDDHEGHEGTSTTSTSILAQKPRNRLLRLVTGPKSRPVRTIKEKETSTRKKRSLGKLKKLLEIPLDTFCDILEHLNPPDLLNVARSSKSLHELIVTRRMRTVWQNCLKAHGVPPLPDNLPINEVQLATMLFNNYCQACGNSACNKTHDQLLVRLCAACLTYNVSSGNKIANAYGKSVSRDDLKAICDLLPSTDDGKYLIPDFLDTIEKYMATPPDSVERQSFIMDREVLTKEILQYTPLLDSWRCNRADEKYREENIASKERRASIVKNLSDLGYTEDEIAYCRSEYTDILRRYRVMSLMDQPRRLTDKIWNRISREILGDMDAARKELGLRNKKTELLAFWKSICIAFCEANNGVGPKLNFTELLEHPLIKASFNDDSSEKLPNTLFSELKVQLPIVLKGRAEMLEAECVAVVRKGRKELGLPAFDSIRPKDEEGASSPSKLSNIPITDCLLRAASTTFAGFMGTYTNQKDTVFEGVMDSFFNPPYPESVCFGPGHHPTWITPEFQKSFARDAEEVLVGLGLPLNVTHNYMRAMQSVLPPHTQPLHE</sequence>
<feature type="compositionally biased region" description="Basic and acidic residues" evidence="1">
    <location>
        <begin position="34"/>
        <end position="44"/>
    </location>
</feature>
<dbReference type="OrthoDB" id="2322499at2759"/>
<dbReference type="STRING" id="27342.A0A0H2S5Q6"/>
<accession>A0A0H2S5Q6</accession>
<evidence type="ECO:0000259" key="2">
    <source>
        <dbReference type="PROSITE" id="PS50181"/>
    </source>
</evidence>
<feature type="compositionally biased region" description="Polar residues" evidence="1">
    <location>
        <begin position="8"/>
        <end position="25"/>
    </location>
</feature>
<keyword evidence="4" id="KW-1185">Reference proteome</keyword>
<gene>
    <name evidence="3" type="ORF">SCHPADRAFT_992786</name>
</gene>
<evidence type="ECO:0000313" key="4">
    <source>
        <dbReference type="Proteomes" id="UP000053477"/>
    </source>
</evidence>
<dbReference type="Proteomes" id="UP000053477">
    <property type="component" value="Unassembled WGS sequence"/>
</dbReference>
<feature type="compositionally biased region" description="Basic and acidic residues" evidence="1">
    <location>
        <begin position="65"/>
        <end position="95"/>
    </location>
</feature>
<dbReference type="AlphaFoldDB" id="A0A0H2S5Q6"/>
<proteinExistence type="predicted"/>
<protein>
    <recommendedName>
        <fullName evidence="2">F-box domain-containing protein</fullName>
    </recommendedName>
</protein>
<evidence type="ECO:0000256" key="1">
    <source>
        <dbReference type="SAM" id="MobiDB-lite"/>
    </source>
</evidence>
<dbReference type="SUPFAM" id="SSF81383">
    <property type="entry name" value="F-box domain"/>
    <property type="match status" value="1"/>
</dbReference>
<dbReference type="InterPro" id="IPR036047">
    <property type="entry name" value="F-box-like_dom_sf"/>
</dbReference>
<dbReference type="InParanoid" id="A0A0H2S5Q6"/>
<dbReference type="PROSITE" id="PS50181">
    <property type="entry name" value="FBOX"/>
    <property type="match status" value="1"/>
</dbReference>
<evidence type="ECO:0000313" key="3">
    <source>
        <dbReference type="EMBL" id="KLO19547.1"/>
    </source>
</evidence>
<name>A0A0H2S5Q6_9AGAM</name>
<dbReference type="InterPro" id="IPR001810">
    <property type="entry name" value="F-box_dom"/>
</dbReference>
<feature type="domain" description="F-box" evidence="2">
    <location>
        <begin position="144"/>
        <end position="193"/>
    </location>
</feature>